<reference evidence="3" key="1">
    <citation type="journal article" date="2007" name="Nature">
        <title>The grapevine genome sequence suggests ancestral hexaploidization in major angiosperm phyla.</title>
        <authorList>
            <consortium name="The French-Italian Public Consortium for Grapevine Genome Characterization."/>
            <person name="Jaillon O."/>
            <person name="Aury J.-M."/>
            <person name="Noel B."/>
            <person name="Policriti A."/>
            <person name="Clepet C."/>
            <person name="Casagrande A."/>
            <person name="Choisne N."/>
            <person name="Aubourg S."/>
            <person name="Vitulo N."/>
            <person name="Jubin C."/>
            <person name="Vezzi A."/>
            <person name="Legeai F."/>
            <person name="Hugueney P."/>
            <person name="Dasilva C."/>
            <person name="Horner D."/>
            <person name="Mica E."/>
            <person name="Jublot D."/>
            <person name="Poulain J."/>
            <person name="Bruyere C."/>
            <person name="Billault A."/>
            <person name="Segurens B."/>
            <person name="Gouyvenoux M."/>
            <person name="Ugarte E."/>
            <person name="Cattonaro F."/>
            <person name="Anthouard V."/>
            <person name="Vico V."/>
            <person name="Del Fabbro C."/>
            <person name="Alaux M."/>
            <person name="Di Gaspero G."/>
            <person name="Dumas V."/>
            <person name="Felice N."/>
            <person name="Paillard S."/>
            <person name="Juman I."/>
            <person name="Moroldo M."/>
            <person name="Scalabrin S."/>
            <person name="Canaguier A."/>
            <person name="Le Clainche I."/>
            <person name="Malacrida G."/>
            <person name="Durand E."/>
            <person name="Pesole G."/>
            <person name="Laucou V."/>
            <person name="Chatelet P."/>
            <person name="Merdinoglu D."/>
            <person name="Delledonne M."/>
            <person name="Pezzotti M."/>
            <person name="Lecharny A."/>
            <person name="Scarpelli C."/>
            <person name="Artiguenave F."/>
            <person name="Pe M.E."/>
            <person name="Valle G."/>
            <person name="Morgante M."/>
            <person name="Caboche M."/>
            <person name="Adam-Blondon A.-F."/>
            <person name="Weissenbach J."/>
            <person name="Quetier F."/>
            <person name="Wincker P."/>
        </authorList>
    </citation>
    <scope>NUCLEOTIDE SEQUENCE [LARGE SCALE GENOMIC DNA]</scope>
    <source>
        <strain evidence="3">cv. Pinot noir / PN40024</strain>
    </source>
</reference>
<proteinExistence type="predicted"/>
<dbReference type="EMBL" id="FN596258">
    <property type="protein sequence ID" value="CBI35269.3"/>
    <property type="molecule type" value="Genomic_DNA"/>
</dbReference>
<name>D7TXP4_VITVI</name>
<dbReference type="HOGENOM" id="CLU_2517195_0_0_1"/>
<evidence type="ECO:0000313" key="3">
    <source>
        <dbReference type="Proteomes" id="UP000009183"/>
    </source>
</evidence>
<dbReference type="Proteomes" id="UP000009183">
    <property type="component" value="Chromosome 17"/>
</dbReference>
<keyword evidence="1" id="KW-1133">Transmembrane helix</keyword>
<dbReference type="InParanoid" id="D7TXP4"/>
<sequence length="85" mass="10034">MEKRALHGWMEGNRYLANSFILRKRPSHKVSCRLQINLLRCPYRHGRKRNLGKHGEVHWPPILSLGAHIIAIITLNSLYDIYYLK</sequence>
<dbReference type="PaxDb" id="29760-VIT_17s0053g00060.t01"/>
<feature type="transmembrane region" description="Helical" evidence="1">
    <location>
        <begin position="57"/>
        <end position="79"/>
    </location>
</feature>
<dbReference type="AlphaFoldDB" id="D7TXP4"/>
<evidence type="ECO:0000313" key="2">
    <source>
        <dbReference type="EMBL" id="CBI35269.3"/>
    </source>
</evidence>
<accession>D7TXP4</accession>
<protein>
    <submittedName>
        <fullName evidence="2">Uncharacterized protein</fullName>
    </submittedName>
</protein>
<organism evidence="2 3">
    <name type="scientific">Vitis vinifera</name>
    <name type="common">Grape</name>
    <dbReference type="NCBI Taxonomy" id="29760"/>
    <lineage>
        <taxon>Eukaryota</taxon>
        <taxon>Viridiplantae</taxon>
        <taxon>Streptophyta</taxon>
        <taxon>Embryophyta</taxon>
        <taxon>Tracheophyta</taxon>
        <taxon>Spermatophyta</taxon>
        <taxon>Magnoliopsida</taxon>
        <taxon>eudicotyledons</taxon>
        <taxon>Gunneridae</taxon>
        <taxon>Pentapetalae</taxon>
        <taxon>rosids</taxon>
        <taxon>Vitales</taxon>
        <taxon>Vitaceae</taxon>
        <taxon>Viteae</taxon>
        <taxon>Vitis</taxon>
    </lineage>
</organism>
<gene>
    <name evidence="2" type="ordered locus">VIT_17s0053g00060</name>
</gene>
<keyword evidence="1" id="KW-0472">Membrane</keyword>
<evidence type="ECO:0000256" key="1">
    <source>
        <dbReference type="SAM" id="Phobius"/>
    </source>
</evidence>
<keyword evidence="3" id="KW-1185">Reference proteome</keyword>
<keyword evidence="1" id="KW-0812">Transmembrane</keyword>